<evidence type="ECO:0008006" key="3">
    <source>
        <dbReference type="Google" id="ProtNLM"/>
    </source>
</evidence>
<dbReference type="Pfam" id="PF17784">
    <property type="entry name" value="Sulfotransfer_4"/>
    <property type="match status" value="1"/>
</dbReference>
<name>A0AAE8N3F4_9PEZI</name>
<proteinExistence type="predicted"/>
<dbReference type="InterPro" id="IPR040632">
    <property type="entry name" value="Sulfotransfer_4"/>
</dbReference>
<dbReference type="PANTHER" id="PTHR36978">
    <property type="entry name" value="P-LOOP CONTAINING NUCLEOTIDE TRIPHOSPHATE HYDROLASE"/>
    <property type="match status" value="1"/>
</dbReference>
<evidence type="ECO:0000313" key="1">
    <source>
        <dbReference type="EMBL" id="SPO04107.1"/>
    </source>
</evidence>
<accession>A0AAE8N3F4</accession>
<evidence type="ECO:0000313" key="2">
    <source>
        <dbReference type="Proteomes" id="UP001187682"/>
    </source>
</evidence>
<dbReference type="EMBL" id="ONZQ02000009">
    <property type="protein sequence ID" value="SPO04107.1"/>
    <property type="molecule type" value="Genomic_DNA"/>
</dbReference>
<comment type="caution">
    <text evidence="1">The sequence shown here is derived from an EMBL/GenBank/DDBJ whole genome shotgun (WGS) entry which is preliminary data.</text>
</comment>
<dbReference type="InterPro" id="IPR027417">
    <property type="entry name" value="P-loop_NTPase"/>
</dbReference>
<dbReference type="PANTHER" id="PTHR36978:SF4">
    <property type="entry name" value="P-LOOP CONTAINING NUCLEOSIDE TRIPHOSPHATE HYDROLASE PROTEIN"/>
    <property type="match status" value="1"/>
</dbReference>
<gene>
    <name evidence="1" type="ORF">DNG_06790</name>
</gene>
<organism evidence="1 2">
    <name type="scientific">Cephalotrichum gorgonifer</name>
    <dbReference type="NCBI Taxonomy" id="2041049"/>
    <lineage>
        <taxon>Eukaryota</taxon>
        <taxon>Fungi</taxon>
        <taxon>Dikarya</taxon>
        <taxon>Ascomycota</taxon>
        <taxon>Pezizomycotina</taxon>
        <taxon>Sordariomycetes</taxon>
        <taxon>Hypocreomycetidae</taxon>
        <taxon>Microascales</taxon>
        <taxon>Microascaceae</taxon>
        <taxon>Cephalotrichum</taxon>
    </lineage>
</organism>
<sequence>MSVIFKAPKPAPFAKGPVRRKQVISLGFYRTGSQSLKEALSILGYHDVFHSSAMSTSLDKWAGFEIIADDNIPCLRSYTGRTWTRADFDTYFGPCEALTDVTPLAEPLTDAYPEARFILVHRDFDSWAQSFQDTLVRPSSEGPLAWLSGNVFEPILGIRLSQTAWKMYMGLLGVCDLRKTRDSRVMRAGYDRHYAAIRRMVPPERLLELDLKDLGWKPLCQFLDKESRSVYWQFG</sequence>
<reference evidence="1" key="1">
    <citation type="submission" date="2018-03" db="EMBL/GenBank/DDBJ databases">
        <authorList>
            <person name="Guldener U."/>
        </authorList>
    </citation>
    <scope>NUCLEOTIDE SEQUENCE</scope>
</reference>
<dbReference type="SUPFAM" id="SSF52540">
    <property type="entry name" value="P-loop containing nucleoside triphosphate hydrolases"/>
    <property type="match status" value="1"/>
</dbReference>
<dbReference type="Proteomes" id="UP001187682">
    <property type="component" value="Unassembled WGS sequence"/>
</dbReference>
<dbReference type="Gene3D" id="3.40.50.300">
    <property type="entry name" value="P-loop containing nucleotide triphosphate hydrolases"/>
    <property type="match status" value="1"/>
</dbReference>
<protein>
    <recommendedName>
        <fullName evidence="3">Sulfotransferase family protein</fullName>
    </recommendedName>
</protein>
<keyword evidence="2" id="KW-1185">Reference proteome</keyword>
<dbReference type="AlphaFoldDB" id="A0AAE8N3F4"/>